<comment type="caution">
    <text evidence="2">The sequence shown here is derived from an EMBL/GenBank/DDBJ whole genome shotgun (WGS) entry which is preliminary data.</text>
</comment>
<evidence type="ECO:0000256" key="1">
    <source>
        <dbReference type="SAM" id="MobiDB-lite"/>
    </source>
</evidence>
<accession>A0A8J6CX71</accession>
<reference evidence="2 3" key="1">
    <citation type="journal article" date="2021" name="bioRxiv">
        <title>The Gossypium anomalum genome as a resource for cotton improvement and evolutionary analysis of hybrid incompatibility.</title>
        <authorList>
            <person name="Grover C.E."/>
            <person name="Yuan D."/>
            <person name="Arick M.A."/>
            <person name="Miller E.R."/>
            <person name="Hu G."/>
            <person name="Peterson D.G."/>
            <person name="Wendel J.F."/>
            <person name="Udall J.A."/>
        </authorList>
    </citation>
    <scope>NUCLEOTIDE SEQUENCE [LARGE SCALE GENOMIC DNA]</scope>
    <source>
        <strain evidence="2">JFW-Udall</strain>
        <tissue evidence="2">Leaf</tissue>
    </source>
</reference>
<name>A0A8J6CX71_9ROSI</name>
<dbReference type="Proteomes" id="UP000701853">
    <property type="component" value="Chromosome 8"/>
</dbReference>
<evidence type="ECO:0000313" key="3">
    <source>
        <dbReference type="Proteomes" id="UP000701853"/>
    </source>
</evidence>
<gene>
    <name evidence="2" type="ORF">CXB51_020319</name>
</gene>
<organism evidence="2 3">
    <name type="scientific">Gossypium anomalum</name>
    <dbReference type="NCBI Taxonomy" id="47600"/>
    <lineage>
        <taxon>Eukaryota</taxon>
        <taxon>Viridiplantae</taxon>
        <taxon>Streptophyta</taxon>
        <taxon>Embryophyta</taxon>
        <taxon>Tracheophyta</taxon>
        <taxon>Spermatophyta</taxon>
        <taxon>Magnoliopsida</taxon>
        <taxon>eudicotyledons</taxon>
        <taxon>Gunneridae</taxon>
        <taxon>Pentapetalae</taxon>
        <taxon>rosids</taxon>
        <taxon>malvids</taxon>
        <taxon>Malvales</taxon>
        <taxon>Malvaceae</taxon>
        <taxon>Malvoideae</taxon>
        <taxon>Gossypium</taxon>
    </lineage>
</organism>
<evidence type="ECO:0000313" key="2">
    <source>
        <dbReference type="EMBL" id="KAG8486801.1"/>
    </source>
</evidence>
<dbReference type="AlphaFoldDB" id="A0A8J6CX71"/>
<sequence length="50" mass="5783">MSQPWRSGMAVRRSDPGDVEAKRGDFHERLTFWCHSKLTPEASGILRLLR</sequence>
<keyword evidence="3" id="KW-1185">Reference proteome</keyword>
<proteinExistence type="predicted"/>
<feature type="region of interest" description="Disordered" evidence="1">
    <location>
        <begin position="1"/>
        <end position="20"/>
    </location>
</feature>
<dbReference type="EMBL" id="JAHUZN010000008">
    <property type="protein sequence ID" value="KAG8486801.1"/>
    <property type="molecule type" value="Genomic_DNA"/>
</dbReference>
<protein>
    <submittedName>
        <fullName evidence="2">Uncharacterized protein</fullName>
    </submittedName>
</protein>